<keyword evidence="2" id="KW-1185">Reference proteome</keyword>
<organism evidence="1 2">
    <name type="scientific">Aaosphaeria arxii CBS 175.79</name>
    <dbReference type="NCBI Taxonomy" id="1450172"/>
    <lineage>
        <taxon>Eukaryota</taxon>
        <taxon>Fungi</taxon>
        <taxon>Dikarya</taxon>
        <taxon>Ascomycota</taxon>
        <taxon>Pezizomycotina</taxon>
        <taxon>Dothideomycetes</taxon>
        <taxon>Pleosporomycetidae</taxon>
        <taxon>Pleosporales</taxon>
        <taxon>Pleosporales incertae sedis</taxon>
        <taxon>Aaosphaeria</taxon>
    </lineage>
</organism>
<gene>
    <name evidence="1" type="ORF">BU24DRAFT_424357</name>
</gene>
<dbReference type="Proteomes" id="UP000799778">
    <property type="component" value="Unassembled WGS sequence"/>
</dbReference>
<evidence type="ECO:0000313" key="1">
    <source>
        <dbReference type="EMBL" id="KAF2013350.1"/>
    </source>
</evidence>
<protein>
    <submittedName>
        <fullName evidence="1">Uncharacterized protein</fullName>
    </submittedName>
</protein>
<dbReference type="EMBL" id="ML978071">
    <property type="protein sequence ID" value="KAF2013350.1"/>
    <property type="molecule type" value="Genomic_DNA"/>
</dbReference>
<reference evidence="1" key="1">
    <citation type="journal article" date="2020" name="Stud. Mycol.">
        <title>101 Dothideomycetes genomes: a test case for predicting lifestyles and emergence of pathogens.</title>
        <authorList>
            <person name="Haridas S."/>
            <person name="Albert R."/>
            <person name="Binder M."/>
            <person name="Bloem J."/>
            <person name="Labutti K."/>
            <person name="Salamov A."/>
            <person name="Andreopoulos B."/>
            <person name="Baker S."/>
            <person name="Barry K."/>
            <person name="Bills G."/>
            <person name="Bluhm B."/>
            <person name="Cannon C."/>
            <person name="Castanera R."/>
            <person name="Culley D."/>
            <person name="Daum C."/>
            <person name="Ezra D."/>
            <person name="Gonzalez J."/>
            <person name="Henrissat B."/>
            <person name="Kuo A."/>
            <person name="Liang C."/>
            <person name="Lipzen A."/>
            <person name="Lutzoni F."/>
            <person name="Magnuson J."/>
            <person name="Mondo S."/>
            <person name="Nolan M."/>
            <person name="Ohm R."/>
            <person name="Pangilinan J."/>
            <person name="Park H.-J."/>
            <person name="Ramirez L."/>
            <person name="Alfaro M."/>
            <person name="Sun H."/>
            <person name="Tritt A."/>
            <person name="Yoshinaga Y."/>
            <person name="Zwiers L.-H."/>
            <person name="Turgeon B."/>
            <person name="Goodwin S."/>
            <person name="Spatafora J."/>
            <person name="Crous P."/>
            <person name="Grigoriev I."/>
        </authorList>
    </citation>
    <scope>NUCLEOTIDE SEQUENCE</scope>
    <source>
        <strain evidence="1">CBS 175.79</strain>
    </source>
</reference>
<evidence type="ECO:0000313" key="2">
    <source>
        <dbReference type="Proteomes" id="UP000799778"/>
    </source>
</evidence>
<dbReference type="AlphaFoldDB" id="A0A6A5XKU4"/>
<feature type="non-terminal residue" evidence="1">
    <location>
        <position position="55"/>
    </location>
</feature>
<dbReference type="PROSITE" id="PS51257">
    <property type="entry name" value="PROKAR_LIPOPROTEIN"/>
    <property type="match status" value="1"/>
</dbReference>
<sequence length="55" mass="6196">MGKYPPSKHVANFLLSSSSCKVRWAIHFYASTSKNTPIVDLTQSTIYHYSCMNSP</sequence>
<name>A0A6A5XKU4_9PLEO</name>
<dbReference type="GeneID" id="54285874"/>
<accession>A0A6A5XKU4</accession>
<proteinExistence type="predicted"/>
<dbReference type="RefSeq" id="XP_033381689.1">
    <property type="nucleotide sequence ID" value="XM_033528477.1"/>
</dbReference>